<dbReference type="SFLD" id="SFLDS00003">
    <property type="entry name" value="Haloacid_Dehalogenase"/>
    <property type="match status" value="1"/>
</dbReference>
<feature type="transmembrane region" description="Helical" evidence="10">
    <location>
        <begin position="1543"/>
        <end position="1563"/>
    </location>
</feature>
<dbReference type="Gene3D" id="1.20.1110.10">
    <property type="entry name" value="Calcium-transporting ATPase, transmembrane domain"/>
    <property type="match status" value="2"/>
</dbReference>
<evidence type="ECO:0000256" key="1">
    <source>
        <dbReference type="ARBA" id="ARBA00004141"/>
    </source>
</evidence>
<keyword evidence="4" id="KW-0547">Nucleotide-binding</keyword>
<evidence type="ECO:0000256" key="6">
    <source>
        <dbReference type="ARBA" id="ARBA00022842"/>
    </source>
</evidence>
<dbReference type="Pfam" id="PF00122">
    <property type="entry name" value="E1-E2_ATPase"/>
    <property type="match status" value="1"/>
</dbReference>
<dbReference type="PROSITE" id="PS00154">
    <property type="entry name" value="ATPASE_E1_E2"/>
    <property type="match status" value="1"/>
</dbReference>
<keyword evidence="5" id="KW-0067">ATP-binding</keyword>
<dbReference type="GO" id="GO:0005388">
    <property type="term" value="F:P-type calcium transporter activity"/>
    <property type="evidence" value="ECO:0007669"/>
    <property type="project" value="TreeGrafter"/>
</dbReference>
<dbReference type="InterPro" id="IPR006068">
    <property type="entry name" value="ATPase_P-typ_cation-transptr_C"/>
</dbReference>
<dbReference type="InterPro" id="IPR023214">
    <property type="entry name" value="HAD_sf"/>
</dbReference>
<dbReference type="InterPro" id="IPR004014">
    <property type="entry name" value="ATPase_P-typ_cation-transptr_N"/>
</dbReference>
<dbReference type="Pfam" id="PF00690">
    <property type="entry name" value="Cation_ATPase_N"/>
    <property type="match status" value="1"/>
</dbReference>
<dbReference type="InParanoid" id="D6TTR5"/>
<feature type="domain" description="Cation-transporting P-type ATPase N-terminal" evidence="11">
    <location>
        <begin position="769"/>
        <end position="838"/>
    </location>
</feature>
<dbReference type="NCBIfam" id="TIGR01494">
    <property type="entry name" value="ATPase_P-type"/>
    <property type="match status" value="2"/>
</dbReference>
<dbReference type="GO" id="GO:0016887">
    <property type="term" value="F:ATP hydrolysis activity"/>
    <property type="evidence" value="ECO:0007669"/>
    <property type="project" value="InterPro"/>
</dbReference>
<dbReference type="Proteomes" id="UP000004508">
    <property type="component" value="Unassembled WGS sequence"/>
</dbReference>
<dbReference type="SFLD" id="SFLDF00027">
    <property type="entry name" value="p-type_atpase"/>
    <property type="match status" value="1"/>
</dbReference>
<dbReference type="Gene3D" id="3.40.1110.10">
    <property type="entry name" value="Calcium-transporting ATPase, cytoplasmic domain N"/>
    <property type="match status" value="2"/>
</dbReference>
<keyword evidence="12" id="KW-0378">Hydrolase</keyword>
<dbReference type="eggNOG" id="COG0474">
    <property type="taxonomic scope" value="Bacteria"/>
</dbReference>
<evidence type="ECO:0000256" key="5">
    <source>
        <dbReference type="ARBA" id="ARBA00022840"/>
    </source>
</evidence>
<keyword evidence="9 10" id="KW-0472">Membrane</keyword>
<dbReference type="STRING" id="485913.Krac_4813"/>
<evidence type="ECO:0000259" key="11">
    <source>
        <dbReference type="SMART" id="SM00831"/>
    </source>
</evidence>
<sequence length="1604" mass="170092">MCMSVAVVGEPLILHTLPGRVRVHLPGWSKQERRVAKTRLRQMQGVQRVQDNELTGNVLIQFDATVTDEQTILEAVSQLELAQIHIVEAQEAAPRSHAVTERRGRLVRTRIPVRGLERDPSLAQRVLEKLTEFPGIRAEVSLLTGRVLVEFEEHQAELDDILAAMTGLELPELPGESSPTYPLDAGPLVQSATRFLGSTLGLGMLAARRLLGAEETLPGAETAVHVSSVIGILQGIPVVRYGLRRLIGRTAADLLVSLPSILLLSLANSPLGLAVIGSESLGLLTTTQARRQTWQRYLEHMANAPTDQPDALIHLEAGERTPLAALVISGTGTGIGRDGMPFTVLQGDCIPAGVRLYGGPFALKLQGAASFDAFTPQPRPAPLAPTSYDRYQQIVGPCVLAFAGITALLTRSLNQTLVALLLVNPRTASIGQDTADLAAYARLIRSGVTVVSTRKERTLRLPQLLLLDGVRLLTDGLELGSAFPLTKTHDVAQLLAHAASVSMAAGSPWGDIFNDVNCLPATLGAFDGKVATATIDGQGYTLGPVENWSAWPKIANLRQRGYYVLVLRREHGEQPLGIFALRPRLAQGVDLLVQTCQRYGVEIGVLAAGDQVAVEAFAQRARVALFNQDDASTIIRARQQQGGTVAFVSDHAAAAAGFAACDLAIGLSDGRSRLPARADLVAGDLRAIVAIIEASACRDAAVRDAVGFSLLSNLIGVFWGLRGLPALKVASRGVHLTSLAAIAASWLRLRGGKRSRSALATLVDPHPERWGHRSVAEVLQTLQSSPSGLTMAQAEQRRRQAPVVVPSRRLLSALWEQVRSPLTGILAGGAALSLFLGATGDVFLIGGTILLNIAVGAWQQQKADQVAEALQHLDTTSVRVLRDGQAMTVDASEIVPGDILLLSPGDRIPADARILTAQGLEVDEAALTGESLPVPKRSHGLADANHILLEGSDVTSGTGSAVVVAVGRQTRLGTLKAALAAEEEVLNPLGVRLTQILRYFLPLSLAGGTLVIGAGLLWKRSLTALITTGVTVALAAIPEGLPLLARVGEAGVARRLIGHNAVVRRLSAVEALGRVDVACADKTGTMTKGRLMLTLVADMQQEASVPGELSPALRQVLSTAALASPHPDAPDMRAHPTDVAIIQGALDANLGDELYVEHRTELPFDPVRSFHITVTRGRSCLKGAPEVLAERCRWMLVHGEKLPVDAQKRQDLLTRAQSLAERGLRVLMVAEGSSASLLEDPQDLTALGFVCISDPLRETVFPAVQRCHEAGVRVIMITGDHPSTARAIAREAGLLVDQGQVLVAKELADLPHEEVDRRLERAAVIARATPLDKLRIIEHLQRRGHVVAMTGDGVNDAPALRLANVGVAMGIGGTEVARQTADLVLTDDDFSTLVEALVEGRSFWRNIRRALGLLLGGNMGELALVVGASLLGLSAPLTASQMLAVNAITDIFPSLAVALQGPEHRRLAHLSREGEGALNRTLRFDVLRRGLATALPSLFSYLITRLTGTLPQARSVAFASVVITQLAQTLDAGQAEGTLTPSVLTAVGGSVVVLAAAFIFAPLRTFLGLAFPSALGWALVGSSALVAVGLSRLLIQPEGGGQLK</sequence>
<dbReference type="FunCoup" id="D6TTR5">
    <property type="interactions" value="356"/>
</dbReference>
<reference evidence="12 13" key="1">
    <citation type="journal article" date="2011" name="Stand. Genomic Sci.">
        <title>Non-contiguous finished genome sequence and contextual data of the filamentous soil bacterium Ktedonobacter racemifer type strain (SOSP1-21).</title>
        <authorList>
            <person name="Chang Y.J."/>
            <person name="Land M."/>
            <person name="Hauser L."/>
            <person name="Chertkov O."/>
            <person name="Del Rio T.G."/>
            <person name="Nolan M."/>
            <person name="Copeland A."/>
            <person name="Tice H."/>
            <person name="Cheng J.F."/>
            <person name="Lucas S."/>
            <person name="Han C."/>
            <person name="Goodwin L."/>
            <person name="Pitluck S."/>
            <person name="Ivanova N."/>
            <person name="Ovchinikova G."/>
            <person name="Pati A."/>
            <person name="Chen A."/>
            <person name="Palaniappan K."/>
            <person name="Mavromatis K."/>
            <person name="Liolios K."/>
            <person name="Brettin T."/>
            <person name="Fiebig A."/>
            <person name="Rohde M."/>
            <person name="Abt B."/>
            <person name="Goker M."/>
            <person name="Detter J.C."/>
            <person name="Woyke T."/>
            <person name="Bristow J."/>
            <person name="Eisen J.A."/>
            <person name="Markowitz V."/>
            <person name="Hugenholtz P."/>
            <person name="Kyrpides N.C."/>
            <person name="Klenk H.P."/>
            <person name="Lapidus A."/>
        </authorList>
    </citation>
    <scope>NUCLEOTIDE SEQUENCE [LARGE SCALE GENOMIC DNA]</scope>
    <source>
        <strain evidence="13">DSM 44963</strain>
    </source>
</reference>
<feature type="transmembrane region" description="Helical" evidence="10">
    <location>
        <begin position="842"/>
        <end position="858"/>
    </location>
</feature>
<evidence type="ECO:0000256" key="8">
    <source>
        <dbReference type="ARBA" id="ARBA00022989"/>
    </source>
</evidence>
<comment type="caution">
    <text evidence="12">The sequence shown here is derived from an EMBL/GenBank/DDBJ whole genome shotgun (WGS) entry which is preliminary data.</text>
</comment>
<gene>
    <name evidence="12" type="ORF">Krac_4813</name>
</gene>
<dbReference type="PRINTS" id="PR00119">
    <property type="entry name" value="CATATPASE"/>
</dbReference>
<dbReference type="InterPro" id="IPR044492">
    <property type="entry name" value="P_typ_ATPase_HD_dom"/>
</dbReference>
<evidence type="ECO:0000256" key="7">
    <source>
        <dbReference type="ARBA" id="ARBA00022967"/>
    </source>
</evidence>
<evidence type="ECO:0000256" key="10">
    <source>
        <dbReference type="SAM" id="Phobius"/>
    </source>
</evidence>
<dbReference type="SFLD" id="SFLDG00002">
    <property type="entry name" value="C1.7:_P-type_atpase_like"/>
    <property type="match status" value="1"/>
</dbReference>
<evidence type="ECO:0000256" key="2">
    <source>
        <dbReference type="ARBA" id="ARBA00022692"/>
    </source>
</evidence>
<dbReference type="PANTHER" id="PTHR24093">
    <property type="entry name" value="CATION TRANSPORTING ATPASE"/>
    <property type="match status" value="1"/>
</dbReference>
<name>D6TTR5_KTERA</name>
<evidence type="ECO:0000256" key="9">
    <source>
        <dbReference type="ARBA" id="ARBA00023136"/>
    </source>
</evidence>
<dbReference type="InterPro" id="IPR023299">
    <property type="entry name" value="ATPase_P-typ_cyto_dom_N"/>
</dbReference>
<dbReference type="GO" id="GO:0005524">
    <property type="term" value="F:ATP binding"/>
    <property type="evidence" value="ECO:0007669"/>
    <property type="project" value="UniProtKB-KW"/>
</dbReference>
<dbReference type="SUPFAM" id="SSF81665">
    <property type="entry name" value="Calcium ATPase, transmembrane domain M"/>
    <property type="match status" value="1"/>
</dbReference>
<organism evidence="12 13">
    <name type="scientific">Ktedonobacter racemifer DSM 44963</name>
    <dbReference type="NCBI Taxonomy" id="485913"/>
    <lineage>
        <taxon>Bacteria</taxon>
        <taxon>Bacillati</taxon>
        <taxon>Chloroflexota</taxon>
        <taxon>Ktedonobacteria</taxon>
        <taxon>Ktedonobacterales</taxon>
        <taxon>Ktedonobacteraceae</taxon>
        <taxon>Ktedonobacter</taxon>
    </lineage>
</organism>
<dbReference type="Gene3D" id="2.70.150.10">
    <property type="entry name" value="Calcium-transporting ATPase, cytoplasmic transduction domain A"/>
    <property type="match status" value="1"/>
</dbReference>
<dbReference type="InterPro" id="IPR059000">
    <property type="entry name" value="ATPase_P-type_domA"/>
</dbReference>
<keyword evidence="6" id="KW-0460">Magnesium</keyword>
<accession>D6TTR5</accession>
<dbReference type="InterPro" id="IPR001757">
    <property type="entry name" value="P_typ_ATPase"/>
</dbReference>
<evidence type="ECO:0000256" key="3">
    <source>
        <dbReference type="ARBA" id="ARBA00022723"/>
    </source>
</evidence>
<keyword evidence="8 10" id="KW-1133">Transmembrane helix</keyword>
<dbReference type="SUPFAM" id="SSF56784">
    <property type="entry name" value="HAD-like"/>
    <property type="match status" value="2"/>
</dbReference>
<dbReference type="InterPro" id="IPR018303">
    <property type="entry name" value="ATPase_P-typ_P_site"/>
</dbReference>
<proteinExistence type="predicted"/>
<dbReference type="SUPFAM" id="SSF81660">
    <property type="entry name" value="Metal cation-transporting ATPase, ATP-binding domain N"/>
    <property type="match status" value="1"/>
</dbReference>
<evidence type="ECO:0000313" key="12">
    <source>
        <dbReference type="EMBL" id="EFH83816.1"/>
    </source>
</evidence>
<dbReference type="InterPro" id="IPR036412">
    <property type="entry name" value="HAD-like_sf"/>
</dbReference>
<dbReference type="EC" id="3.6.3.8" evidence="12"/>
<protein>
    <submittedName>
        <fullName evidence="12">ATPase, P-type (Transporting), HAD superfamily, subfamily IC</fullName>
        <ecNumber evidence="12">3.6.3.8</ecNumber>
    </submittedName>
</protein>
<feature type="transmembrane region" description="Helical" evidence="10">
    <location>
        <begin position="1575"/>
        <end position="1595"/>
    </location>
</feature>
<keyword evidence="2 10" id="KW-0812">Transmembrane</keyword>
<dbReference type="SMART" id="SM00831">
    <property type="entry name" value="Cation_ATPase_N"/>
    <property type="match status" value="1"/>
</dbReference>
<dbReference type="InterPro" id="IPR023298">
    <property type="entry name" value="ATPase_P-typ_TM_dom_sf"/>
</dbReference>
<dbReference type="PRINTS" id="PR00120">
    <property type="entry name" value="HATPASE"/>
</dbReference>
<evidence type="ECO:0000256" key="4">
    <source>
        <dbReference type="ARBA" id="ARBA00022741"/>
    </source>
</evidence>
<dbReference type="Pfam" id="PF00689">
    <property type="entry name" value="Cation_ATPase_C"/>
    <property type="match status" value="1"/>
</dbReference>
<dbReference type="EMBL" id="ADVG01000003">
    <property type="protein sequence ID" value="EFH83816.1"/>
    <property type="molecule type" value="Genomic_DNA"/>
</dbReference>
<dbReference type="Gene3D" id="3.40.50.1000">
    <property type="entry name" value="HAD superfamily/HAD-like"/>
    <property type="match status" value="3"/>
</dbReference>
<comment type="subcellular location">
    <subcellularLocation>
        <location evidence="1">Membrane</location>
        <topology evidence="1">Multi-pass membrane protein</topology>
    </subcellularLocation>
</comment>
<evidence type="ECO:0000313" key="13">
    <source>
        <dbReference type="Proteomes" id="UP000004508"/>
    </source>
</evidence>
<feature type="transmembrane region" description="Helical" evidence="10">
    <location>
        <begin position="999"/>
        <end position="1018"/>
    </location>
</feature>
<dbReference type="Pfam" id="PF00702">
    <property type="entry name" value="Hydrolase"/>
    <property type="match status" value="1"/>
</dbReference>
<keyword evidence="7" id="KW-1278">Translocase</keyword>
<keyword evidence="3" id="KW-0479">Metal-binding</keyword>
<dbReference type="OrthoDB" id="9760364at2"/>
<dbReference type="InterPro" id="IPR008250">
    <property type="entry name" value="ATPase_P-typ_transduc_dom_A_sf"/>
</dbReference>
<feature type="transmembrane region" description="Helical" evidence="10">
    <location>
        <begin position="1411"/>
        <end position="1433"/>
    </location>
</feature>
<keyword evidence="13" id="KW-1185">Reference proteome</keyword>
<dbReference type="SUPFAM" id="SSF81653">
    <property type="entry name" value="Calcium ATPase, transduction domain A"/>
    <property type="match status" value="1"/>
</dbReference>
<feature type="transmembrane region" description="Helical" evidence="10">
    <location>
        <begin position="1024"/>
        <end position="1045"/>
    </location>
</feature>
<dbReference type="PANTHER" id="PTHR24093:SF513">
    <property type="entry name" value="CATION-TRANSPORTING ATPASE I-RELATED"/>
    <property type="match status" value="1"/>
</dbReference>
<dbReference type="GO" id="GO:0046872">
    <property type="term" value="F:metal ion binding"/>
    <property type="evidence" value="ECO:0007669"/>
    <property type="project" value="UniProtKB-KW"/>
</dbReference>
<dbReference type="GO" id="GO:0005886">
    <property type="term" value="C:plasma membrane"/>
    <property type="evidence" value="ECO:0007669"/>
    <property type="project" value="TreeGrafter"/>
</dbReference>